<proteinExistence type="predicted"/>
<name>A0A762BY79_SALER</name>
<gene>
    <name evidence="1" type="ORF">G8Z56_003728</name>
</gene>
<sequence>MAEILLFPKGLIPRNNQFWIVSNSKDFVSPFNGATQTVSFPGSRWACSMDFVNLTEFRAQQLEVLIAQMKAGAKRVYLRDFARHPRPALGAPNVKDAGQLGEFITTRGWLASRLVLRLGDYVTIGTELKRICADVVTTPAGEATLQIVPPLRASPQPGDPIEVANPTGVFKLPSNSTPKPKRSPGIFTDLTVEFEEVLC</sequence>
<dbReference type="EMBL" id="DAAYBQ010000017">
    <property type="protein sequence ID" value="HAG3504817.1"/>
    <property type="molecule type" value="Genomic_DNA"/>
</dbReference>
<reference evidence="1" key="1">
    <citation type="journal article" date="2018" name="Genome Biol.">
        <title>SKESA: strategic k-mer extension for scrupulous assemblies.</title>
        <authorList>
            <person name="Souvorov A."/>
            <person name="Agarwala R."/>
            <person name="Lipman D.J."/>
        </authorList>
    </citation>
    <scope>NUCLEOTIDE SEQUENCE</scope>
    <source>
        <strain evidence="1">MA.1090600297</strain>
    </source>
</reference>
<evidence type="ECO:0000313" key="1">
    <source>
        <dbReference type="EMBL" id="HAG3504817.1"/>
    </source>
</evidence>
<dbReference type="AlphaFoldDB" id="A0A762BY79"/>
<reference evidence="1" key="2">
    <citation type="submission" date="2020-02" db="EMBL/GenBank/DDBJ databases">
        <authorList>
            <consortium name="NCBI Pathogen Detection Project"/>
        </authorList>
    </citation>
    <scope>NUCLEOTIDE SEQUENCE</scope>
    <source>
        <strain evidence="1">MA.1090600297</strain>
    </source>
</reference>
<comment type="caution">
    <text evidence="1">The sequence shown here is derived from an EMBL/GenBank/DDBJ whole genome shotgun (WGS) entry which is preliminary data.</text>
</comment>
<accession>A0A762BY79</accession>
<protein>
    <submittedName>
        <fullName evidence="1">Uncharacterized protein</fullName>
    </submittedName>
</protein>
<organism evidence="1">
    <name type="scientific">Salmonella enterica</name>
    <name type="common">Salmonella choleraesuis</name>
    <dbReference type="NCBI Taxonomy" id="28901"/>
    <lineage>
        <taxon>Bacteria</taxon>
        <taxon>Pseudomonadati</taxon>
        <taxon>Pseudomonadota</taxon>
        <taxon>Gammaproteobacteria</taxon>
        <taxon>Enterobacterales</taxon>
        <taxon>Enterobacteriaceae</taxon>
        <taxon>Salmonella</taxon>
    </lineage>
</organism>